<name>A0AAW2E419_9ROSI</name>
<feature type="domain" description="RNase H type-1" evidence="1">
    <location>
        <begin position="5"/>
        <end position="77"/>
    </location>
</feature>
<dbReference type="Pfam" id="PF13456">
    <property type="entry name" value="RVT_3"/>
    <property type="match status" value="1"/>
</dbReference>
<keyword evidence="3" id="KW-1185">Reference proteome</keyword>
<sequence length="122" mass="13333">MVLPVGIQLALSEGIQNLIVELDARVVIDLINSNVDTVKPYSPLSCDCRCLLRRFPQVQVKHVYREGNRCADALASWGCLMDDAFVVFSSPPNTDVLYLVNSDLAGMHVNRIVNTGLTSSVG</sequence>
<dbReference type="InterPro" id="IPR036397">
    <property type="entry name" value="RNaseH_sf"/>
</dbReference>
<reference evidence="2 3" key="1">
    <citation type="submission" date="2024-01" db="EMBL/GenBank/DDBJ databases">
        <title>A telomere-to-telomere, gap-free genome of sweet tea (Lithocarpus litseifolius).</title>
        <authorList>
            <person name="Zhou J."/>
        </authorList>
    </citation>
    <scope>NUCLEOTIDE SEQUENCE [LARGE SCALE GENOMIC DNA]</scope>
    <source>
        <strain evidence="2">Zhou-2022a</strain>
        <tissue evidence="2">Leaf</tissue>
    </source>
</reference>
<dbReference type="PANTHER" id="PTHR47723">
    <property type="entry name" value="OS05G0353850 PROTEIN"/>
    <property type="match status" value="1"/>
</dbReference>
<dbReference type="AlphaFoldDB" id="A0AAW2E419"/>
<protein>
    <recommendedName>
        <fullName evidence="1">RNase H type-1 domain-containing protein</fullName>
    </recommendedName>
</protein>
<proteinExistence type="predicted"/>
<accession>A0AAW2E419</accession>
<dbReference type="GO" id="GO:0004523">
    <property type="term" value="F:RNA-DNA hybrid ribonuclease activity"/>
    <property type="evidence" value="ECO:0007669"/>
    <property type="project" value="InterPro"/>
</dbReference>
<evidence type="ECO:0000313" key="2">
    <source>
        <dbReference type="EMBL" id="KAL0016847.1"/>
    </source>
</evidence>
<dbReference type="SUPFAM" id="SSF53098">
    <property type="entry name" value="Ribonuclease H-like"/>
    <property type="match status" value="1"/>
</dbReference>
<dbReference type="InterPro" id="IPR012337">
    <property type="entry name" value="RNaseH-like_sf"/>
</dbReference>
<dbReference type="EMBL" id="JAZDWU010000001">
    <property type="protein sequence ID" value="KAL0016847.1"/>
    <property type="molecule type" value="Genomic_DNA"/>
</dbReference>
<dbReference type="CDD" id="cd06222">
    <property type="entry name" value="RNase_H_like"/>
    <property type="match status" value="1"/>
</dbReference>
<evidence type="ECO:0000259" key="1">
    <source>
        <dbReference type="Pfam" id="PF13456"/>
    </source>
</evidence>
<gene>
    <name evidence="2" type="ORF">SO802_003916</name>
</gene>
<dbReference type="InterPro" id="IPR044730">
    <property type="entry name" value="RNase_H-like_dom_plant"/>
</dbReference>
<comment type="caution">
    <text evidence="2">The sequence shown here is derived from an EMBL/GenBank/DDBJ whole genome shotgun (WGS) entry which is preliminary data.</text>
</comment>
<dbReference type="InterPro" id="IPR053151">
    <property type="entry name" value="RNase_H-like"/>
</dbReference>
<dbReference type="Gene3D" id="3.30.420.10">
    <property type="entry name" value="Ribonuclease H-like superfamily/Ribonuclease H"/>
    <property type="match status" value="1"/>
</dbReference>
<dbReference type="Proteomes" id="UP001459277">
    <property type="component" value="Unassembled WGS sequence"/>
</dbReference>
<dbReference type="PANTHER" id="PTHR47723:SF19">
    <property type="entry name" value="POLYNUCLEOTIDYL TRANSFERASE, RIBONUCLEASE H-LIKE SUPERFAMILY PROTEIN"/>
    <property type="match status" value="1"/>
</dbReference>
<evidence type="ECO:0000313" key="3">
    <source>
        <dbReference type="Proteomes" id="UP001459277"/>
    </source>
</evidence>
<dbReference type="GO" id="GO:0003676">
    <property type="term" value="F:nucleic acid binding"/>
    <property type="evidence" value="ECO:0007669"/>
    <property type="project" value="InterPro"/>
</dbReference>
<organism evidence="2 3">
    <name type="scientific">Lithocarpus litseifolius</name>
    <dbReference type="NCBI Taxonomy" id="425828"/>
    <lineage>
        <taxon>Eukaryota</taxon>
        <taxon>Viridiplantae</taxon>
        <taxon>Streptophyta</taxon>
        <taxon>Embryophyta</taxon>
        <taxon>Tracheophyta</taxon>
        <taxon>Spermatophyta</taxon>
        <taxon>Magnoliopsida</taxon>
        <taxon>eudicotyledons</taxon>
        <taxon>Gunneridae</taxon>
        <taxon>Pentapetalae</taxon>
        <taxon>rosids</taxon>
        <taxon>fabids</taxon>
        <taxon>Fagales</taxon>
        <taxon>Fagaceae</taxon>
        <taxon>Lithocarpus</taxon>
    </lineage>
</organism>
<dbReference type="InterPro" id="IPR002156">
    <property type="entry name" value="RNaseH_domain"/>
</dbReference>